<organism evidence="4 5">
    <name type="scientific">Pseudomonas putida</name>
    <name type="common">Arthrobacter siderocapsulatus</name>
    <dbReference type="NCBI Taxonomy" id="303"/>
    <lineage>
        <taxon>Bacteria</taxon>
        <taxon>Pseudomonadati</taxon>
        <taxon>Pseudomonadota</taxon>
        <taxon>Gammaproteobacteria</taxon>
        <taxon>Pseudomonadales</taxon>
        <taxon>Pseudomonadaceae</taxon>
        <taxon>Pseudomonas</taxon>
    </lineage>
</organism>
<feature type="chain" id="PRO_5041981799" description="EF-hand domain-containing protein" evidence="2">
    <location>
        <begin position="32"/>
        <end position="187"/>
    </location>
</feature>
<sequence length="187" mass="19231">MSHTPISTKARIGLFAIALAGGINVTSSAFAVEALPQGYQLAANEKAPEGKCGEGKCGAQGKATQAEGKCGEGKCGAQGKATKAEGKCGEGKCGGQAKATGAEGKCGEGKCGDASFARTDTDHDGRVSRAELLAVAPKANAEFDAIDANHDGYLSEAEVYQFRKHQFDANGKPFPSDLYSRLSQAKQ</sequence>
<dbReference type="InterPro" id="IPR002048">
    <property type="entry name" value="EF_hand_dom"/>
</dbReference>
<feature type="domain" description="EF-hand" evidence="3">
    <location>
        <begin position="143"/>
        <end position="159"/>
    </location>
</feature>
<dbReference type="RefSeq" id="WP_112897427.1">
    <property type="nucleotide sequence ID" value="NZ_CP030750.1"/>
</dbReference>
<dbReference type="Gene3D" id="1.10.238.10">
    <property type="entry name" value="EF-hand"/>
    <property type="match status" value="1"/>
</dbReference>
<gene>
    <name evidence="4" type="ORF">C1S65_04940</name>
</gene>
<protein>
    <recommendedName>
        <fullName evidence="3">EF-hand domain-containing protein</fullName>
    </recommendedName>
</protein>
<dbReference type="GO" id="GO:0005509">
    <property type="term" value="F:calcium ion binding"/>
    <property type="evidence" value="ECO:0007669"/>
    <property type="project" value="InterPro"/>
</dbReference>
<dbReference type="Pfam" id="PF13202">
    <property type="entry name" value="EF-hand_5"/>
    <property type="match status" value="2"/>
</dbReference>
<keyword evidence="2" id="KW-0732">Signal</keyword>
<dbReference type="AlphaFoldDB" id="A0AAD0L2R3"/>
<dbReference type="EMBL" id="CP030750">
    <property type="protein sequence ID" value="AXA23491.1"/>
    <property type="molecule type" value="Genomic_DNA"/>
</dbReference>
<dbReference type="PROSITE" id="PS00018">
    <property type="entry name" value="EF_HAND_1"/>
    <property type="match status" value="2"/>
</dbReference>
<proteinExistence type="predicted"/>
<evidence type="ECO:0000256" key="1">
    <source>
        <dbReference type="SAM" id="MobiDB-lite"/>
    </source>
</evidence>
<evidence type="ECO:0000313" key="4">
    <source>
        <dbReference type="EMBL" id="AXA23491.1"/>
    </source>
</evidence>
<feature type="signal peptide" evidence="2">
    <location>
        <begin position="1"/>
        <end position="31"/>
    </location>
</feature>
<dbReference type="InterPro" id="IPR011992">
    <property type="entry name" value="EF-hand-dom_pair"/>
</dbReference>
<evidence type="ECO:0000259" key="3">
    <source>
        <dbReference type="Pfam" id="PF13202"/>
    </source>
</evidence>
<evidence type="ECO:0000256" key="2">
    <source>
        <dbReference type="SAM" id="SignalP"/>
    </source>
</evidence>
<dbReference type="Proteomes" id="UP000251617">
    <property type="component" value="Chromosome"/>
</dbReference>
<evidence type="ECO:0000313" key="5">
    <source>
        <dbReference type="Proteomes" id="UP000251617"/>
    </source>
</evidence>
<feature type="region of interest" description="Disordered" evidence="1">
    <location>
        <begin position="83"/>
        <end position="104"/>
    </location>
</feature>
<reference evidence="4 5" key="1">
    <citation type="submission" date="2018-06" db="EMBL/GenBank/DDBJ databases">
        <title>The genome of Pseudomonas putida NX-1, a lignin degrader.</title>
        <authorList>
            <person name="Xu Z."/>
        </authorList>
    </citation>
    <scope>NUCLEOTIDE SEQUENCE [LARGE SCALE GENOMIC DNA]</scope>
    <source>
        <strain evidence="4 5">NX-1</strain>
    </source>
</reference>
<accession>A0AAD0L2R3</accession>
<dbReference type="SUPFAM" id="SSF47473">
    <property type="entry name" value="EF-hand"/>
    <property type="match status" value="1"/>
</dbReference>
<dbReference type="InterPro" id="IPR018247">
    <property type="entry name" value="EF_Hand_1_Ca_BS"/>
</dbReference>
<name>A0AAD0L2R3_PSEPU</name>
<feature type="domain" description="EF-hand" evidence="3">
    <location>
        <begin position="115"/>
        <end position="135"/>
    </location>
</feature>